<accession>A0ABU7E333</accession>
<name>A0ABU7E333_9TELE</name>
<proteinExistence type="predicted"/>
<evidence type="ECO:0000313" key="2">
    <source>
        <dbReference type="Proteomes" id="UP001352852"/>
    </source>
</evidence>
<dbReference type="Proteomes" id="UP001352852">
    <property type="component" value="Unassembled WGS sequence"/>
</dbReference>
<sequence length="103" mass="11428">MELSLSDQQLEKNTIPKNVLLNTVANSCTHRKETKANTNFTLLNPALLSVIYQGTHLSLSEELVVYYICCSLELMIQNCPALQHLEVMVCVSQARSKANMACG</sequence>
<organism evidence="1 2">
    <name type="scientific">Characodon lateralis</name>
    <dbReference type="NCBI Taxonomy" id="208331"/>
    <lineage>
        <taxon>Eukaryota</taxon>
        <taxon>Metazoa</taxon>
        <taxon>Chordata</taxon>
        <taxon>Craniata</taxon>
        <taxon>Vertebrata</taxon>
        <taxon>Euteleostomi</taxon>
        <taxon>Actinopterygii</taxon>
        <taxon>Neopterygii</taxon>
        <taxon>Teleostei</taxon>
        <taxon>Neoteleostei</taxon>
        <taxon>Acanthomorphata</taxon>
        <taxon>Ovalentaria</taxon>
        <taxon>Atherinomorphae</taxon>
        <taxon>Cyprinodontiformes</taxon>
        <taxon>Goodeidae</taxon>
        <taxon>Characodon</taxon>
    </lineage>
</organism>
<keyword evidence="2" id="KW-1185">Reference proteome</keyword>
<dbReference type="EMBL" id="JAHUTJ010043118">
    <property type="protein sequence ID" value="MED6281441.1"/>
    <property type="molecule type" value="Genomic_DNA"/>
</dbReference>
<gene>
    <name evidence="1" type="ORF">CHARACLAT_021651</name>
</gene>
<evidence type="ECO:0000313" key="1">
    <source>
        <dbReference type="EMBL" id="MED6281441.1"/>
    </source>
</evidence>
<protein>
    <submittedName>
        <fullName evidence="1">Uncharacterized protein</fullName>
    </submittedName>
</protein>
<reference evidence="1 2" key="1">
    <citation type="submission" date="2021-06" db="EMBL/GenBank/DDBJ databases">
        <authorList>
            <person name="Palmer J.M."/>
        </authorList>
    </citation>
    <scope>NUCLEOTIDE SEQUENCE [LARGE SCALE GENOMIC DNA]</scope>
    <source>
        <strain evidence="1 2">CL_MEX2019</strain>
        <tissue evidence="1">Muscle</tissue>
    </source>
</reference>
<comment type="caution">
    <text evidence="1">The sequence shown here is derived from an EMBL/GenBank/DDBJ whole genome shotgun (WGS) entry which is preliminary data.</text>
</comment>